<protein>
    <submittedName>
        <fullName evidence="1">Type II toxin-antitoxin system RelE/ParE family toxin</fullName>
    </submittedName>
</protein>
<proteinExistence type="predicted"/>
<dbReference type="InterPro" id="IPR014056">
    <property type="entry name" value="TypeIITA-like_toxin_pred"/>
</dbReference>
<dbReference type="EMBL" id="DSIN01000023">
    <property type="protein sequence ID" value="HEF26775.1"/>
    <property type="molecule type" value="Genomic_DNA"/>
</dbReference>
<accession>A0A7C2B9U9</accession>
<dbReference type="NCBIfam" id="TIGR02683">
    <property type="entry name" value="upstrm_HI1419"/>
    <property type="match status" value="1"/>
</dbReference>
<sequence length="107" mass="12346">MNQVRHYLSANGDDLYQQWLDELKERSAKVRITTRINRVAAGALGDCKPIGSGVWELRVDHGPGYRVYYAQAGKQLILLLLGGDKRHQRSDIVKAIDCWHDYQRRRP</sequence>
<dbReference type="PIRSF" id="PIRSF028744">
    <property type="entry name" value="Addict_mod_HI1419"/>
    <property type="match status" value="1"/>
</dbReference>
<dbReference type="InterPro" id="IPR009241">
    <property type="entry name" value="HigB-like"/>
</dbReference>
<dbReference type="AlphaFoldDB" id="A0A7C2B9U9"/>
<evidence type="ECO:0000313" key="1">
    <source>
        <dbReference type="EMBL" id="HEF26775.1"/>
    </source>
</evidence>
<dbReference type="PANTHER" id="PTHR41791">
    <property type="entry name" value="SSL7039 PROTEIN"/>
    <property type="match status" value="1"/>
</dbReference>
<reference evidence="1" key="1">
    <citation type="journal article" date="2020" name="mSystems">
        <title>Genome- and Community-Level Interaction Insights into Carbon Utilization and Element Cycling Functions of Hydrothermarchaeota in Hydrothermal Sediment.</title>
        <authorList>
            <person name="Zhou Z."/>
            <person name="Liu Y."/>
            <person name="Xu W."/>
            <person name="Pan J."/>
            <person name="Luo Z.H."/>
            <person name="Li M."/>
        </authorList>
    </citation>
    <scope>NUCLEOTIDE SEQUENCE [LARGE SCALE GENOMIC DNA]</scope>
    <source>
        <strain evidence="1">SpSt-200</strain>
    </source>
</reference>
<dbReference type="Pfam" id="PF05973">
    <property type="entry name" value="Gp49"/>
    <property type="match status" value="1"/>
</dbReference>
<dbReference type="PANTHER" id="PTHR41791:SF1">
    <property type="entry name" value="SSL7039 PROTEIN"/>
    <property type="match status" value="1"/>
</dbReference>
<organism evidence="1">
    <name type="scientific">Pseudomonas graminis</name>
    <dbReference type="NCBI Taxonomy" id="158627"/>
    <lineage>
        <taxon>Bacteria</taxon>
        <taxon>Pseudomonadati</taxon>
        <taxon>Pseudomonadota</taxon>
        <taxon>Gammaproteobacteria</taxon>
        <taxon>Pseudomonadales</taxon>
        <taxon>Pseudomonadaceae</taxon>
        <taxon>Pseudomonas</taxon>
    </lineage>
</organism>
<name>A0A7C2B9U9_9PSED</name>
<gene>
    <name evidence="1" type="ORF">ENP23_13485</name>
</gene>
<comment type="caution">
    <text evidence="1">The sequence shown here is derived from an EMBL/GenBank/DDBJ whole genome shotgun (WGS) entry which is preliminary data.</text>
</comment>